<gene>
    <name evidence="1" type="ORF">PORY_001430</name>
</gene>
<accession>A0ACB7CDX9</accession>
<evidence type="ECO:0000313" key="1">
    <source>
        <dbReference type="EMBL" id="KAG4305260.1"/>
    </source>
</evidence>
<comment type="caution">
    <text evidence="1">The sequence shown here is derived from an EMBL/GenBank/DDBJ whole genome shotgun (WGS) entry which is preliminary data.</text>
</comment>
<dbReference type="EMBL" id="JABTEG010000004">
    <property type="protein sequence ID" value="KAG4305260.1"/>
    <property type="molecule type" value="Genomic_DNA"/>
</dbReference>
<sequence length="197" mass="22025">MTIKGPVPLENKIDGSSLRVAIIHTRWNLFVVQHLVNGAKKALIHHGVKPENIYIESVQGSWELPFSICNIQDERYKYQVKVNKESKTQDILSKQTDAELSASIKCEFDSVIAIGVLIKGETMHFEYISDSVSHGLMKVQLDTGVPIVFGVLTVLNEEQALVRAGISGENSKNHGEEWGYVAIELGLKRKKWELGEL</sequence>
<keyword evidence="2" id="KW-1185">Reference proteome</keyword>
<dbReference type="Proteomes" id="UP000768646">
    <property type="component" value="Unassembled WGS sequence"/>
</dbReference>
<organism evidence="1 2">
    <name type="scientific">Pneumocystis oryctolagi</name>
    <dbReference type="NCBI Taxonomy" id="42067"/>
    <lineage>
        <taxon>Eukaryota</taxon>
        <taxon>Fungi</taxon>
        <taxon>Dikarya</taxon>
        <taxon>Ascomycota</taxon>
        <taxon>Taphrinomycotina</taxon>
        <taxon>Pneumocystomycetes</taxon>
        <taxon>Pneumocystaceae</taxon>
        <taxon>Pneumocystis</taxon>
    </lineage>
</organism>
<protein>
    <submittedName>
        <fullName evidence="1">Uncharacterized protein</fullName>
    </submittedName>
</protein>
<proteinExistence type="predicted"/>
<evidence type="ECO:0000313" key="2">
    <source>
        <dbReference type="Proteomes" id="UP000768646"/>
    </source>
</evidence>
<name>A0ACB7CDX9_9ASCO</name>
<reference evidence="1 2" key="1">
    <citation type="journal article" date="2021" name="Commun. Biol.">
        <title>Genomic insights into the host specific adaptation of the Pneumocystis genus.</title>
        <authorList>
            <person name="Cisse O.H."/>
            <person name="Ma L."/>
            <person name="Dekker J.P."/>
            <person name="Khil P.P."/>
            <person name="Youn J.-H."/>
            <person name="Brenchley J.M."/>
            <person name="Blair R."/>
            <person name="Pahar B."/>
            <person name="Chabe M."/>
            <person name="Van Rompay K.K.A."/>
            <person name="Keesler R."/>
            <person name="Sukura A."/>
            <person name="Hirsch V."/>
            <person name="Kutty G."/>
            <person name="Liu Y."/>
            <person name="Peng L."/>
            <person name="Chen J."/>
            <person name="Song J."/>
            <person name="Weissenbacher-Lang C."/>
            <person name="Xu J."/>
            <person name="Upham N.S."/>
            <person name="Stajich J.E."/>
            <person name="Cuomo C.A."/>
            <person name="Cushion M.T."/>
            <person name="Kovacs J.A."/>
        </authorList>
    </citation>
    <scope>NUCLEOTIDE SEQUENCE [LARGE SCALE GENOMIC DNA]</scope>
    <source>
        <strain evidence="1 2">RABM</strain>
    </source>
</reference>